<dbReference type="FunFam" id="3.40.605.10:FF:000005">
    <property type="entry name" value="Succinate-semialdehyde dehydrogenase I"/>
    <property type="match status" value="1"/>
</dbReference>
<feature type="domain" description="Aldehyde dehydrogenase" evidence="3">
    <location>
        <begin position="12"/>
        <end position="475"/>
    </location>
</feature>
<dbReference type="PANTHER" id="PTHR43353:SF5">
    <property type="entry name" value="SUCCINATE-SEMIALDEHYDE DEHYDROGENASE, MITOCHONDRIAL"/>
    <property type="match status" value="1"/>
</dbReference>
<dbReference type="EMBL" id="FOQA01000010">
    <property type="protein sequence ID" value="SFI26688.1"/>
    <property type="molecule type" value="Genomic_DNA"/>
</dbReference>
<keyword evidence="5" id="KW-1185">Reference proteome</keyword>
<dbReference type="GO" id="GO:0009450">
    <property type="term" value="P:gamma-aminobutyric acid catabolic process"/>
    <property type="evidence" value="ECO:0007669"/>
    <property type="project" value="TreeGrafter"/>
</dbReference>
<name>A0A1I3GT54_9FIRM</name>
<reference evidence="5" key="1">
    <citation type="submission" date="2016-10" db="EMBL/GenBank/DDBJ databases">
        <authorList>
            <person name="Varghese N."/>
            <person name="Submissions S."/>
        </authorList>
    </citation>
    <scope>NUCLEOTIDE SEQUENCE [LARGE SCALE GENOMIC DNA]</scope>
    <source>
        <strain evidence="5">Z-7934</strain>
    </source>
</reference>
<dbReference type="FunFam" id="3.40.309.10:FF:000004">
    <property type="entry name" value="Succinate-semialdehyde dehydrogenase I"/>
    <property type="match status" value="1"/>
</dbReference>
<dbReference type="InterPro" id="IPR016161">
    <property type="entry name" value="Ald_DH/histidinol_DH"/>
</dbReference>
<evidence type="ECO:0000256" key="1">
    <source>
        <dbReference type="ARBA" id="ARBA00009986"/>
    </source>
</evidence>
<dbReference type="SUPFAM" id="SSF53720">
    <property type="entry name" value="ALDH-like"/>
    <property type="match status" value="1"/>
</dbReference>
<accession>A0A1I3GT54</accession>
<evidence type="ECO:0000313" key="4">
    <source>
        <dbReference type="EMBL" id="SFI26688.1"/>
    </source>
</evidence>
<dbReference type="Gene3D" id="3.40.309.10">
    <property type="entry name" value="Aldehyde Dehydrogenase, Chain A, domain 2"/>
    <property type="match status" value="1"/>
</dbReference>
<dbReference type="CDD" id="cd07103">
    <property type="entry name" value="ALDH_F5_SSADH_GabD"/>
    <property type="match status" value="1"/>
</dbReference>
<dbReference type="InterPro" id="IPR016163">
    <property type="entry name" value="Ald_DH_C"/>
</dbReference>
<evidence type="ECO:0000256" key="2">
    <source>
        <dbReference type="ARBA" id="ARBA00023002"/>
    </source>
</evidence>
<dbReference type="GO" id="GO:0004777">
    <property type="term" value="F:succinate-semialdehyde dehydrogenase (NAD+) activity"/>
    <property type="evidence" value="ECO:0007669"/>
    <property type="project" value="TreeGrafter"/>
</dbReference>
<dbReference type="Proteomes" id="UP000199287">
    <property type="component" value="Unassembled WGS sequence"/>
</dbReference>
<dbReference type="PANTHER" id="PTHR43353">
    <property type="entry name" value="SUCCINATE-SEMIALDEHYDE DEHYDROGENASE, MITOCHONDRIAL"/>
    <property type="match status" value="1"/>
</dbReference>
<keyword evidence="2" id="KW-0560">Oxidoreductase</keyword>
<proteinExistence type="inferred from homology"/>
<evidence type="ECO:0000259" key="3">
    <source>
        <dbReference type="Pfam" id="PF00171"/>
    </source>
</evidence>
<dbReference type="OrthoDB" id="9762913at2"/>
<protein>
    <submittedName>
        <fullName evidence="4">Succinate semialdehyde dehydrogenase</fullName>
    </submittedName>
</protein>
<dbReference type="InterPro" id="IPR015590">
    <property type="entry name" value="Aldehyde_DH_dom"/>
</dbReference>
<dbReference type="STRING" id="69895.SAMN05192551_11040"/>
<dbReference type="Pfam" id="PF00171">
    <property type="entry name" value="Aldedh"/>
    <property type="match status" value="1"/>
</dbReference>
<dbReference type="InterPro" id="IPR016162">
    <property type="entry name" value="Ald_DH_N"/>
</dbReference>
<gene>
    <name evidence="4" type="ORF">SAMN05192551_11040</name>
</gene>
<dbReference type="AlphaFoldDB" id="A0A1I3GT54"/>
<dbReference type="RefSeq" id="WP_093373379.1">
    <property type="nucleotide sequence ID" value="NZ_FOQA01000010.1"/>
</dbReference>
<dbReference type="Gene3D" id="3.40.605.10">
    <property type="entry name" value="Aldehyde Dehydrogenase, Chain A, domain 1"/>
    <property type="match status" value="1"/>
</dbReference>
<dbReference type="InterPro" id="IPR050740">
    <property type="entry name" value="Aldehyde_DH_Superfamily"/>
</dbReference>
<organism evidence="4 5">
    <name type="scientific">Tindallia magadiensis</name>
    <dbReference type="NCBI Taxonomy" id="69895"/>
    <lineage>
        <taxon>Bacteria</taxon>
        <taxon>Bacillati</taxon>
        <taxon>Bacillota</taxon>
        <taxon>Clostridia</taxon>
        <taxon>Peptostreptococcales</taxon>
        <taxon>Tindalliaceae</taxon>
        <taxon>Tindallia</taxon>
    </lineage>
</organism>
<evidence type="ECO:0000313" key="5">
    <source>
        <dbReference type="Proteomes" id="UP000199287"/>
    </source>
</evidence>
<sequence length="481" mass="52338">MRKEKLYINGQWQEAASGETFDVLNPADGSLVGKMASAGREEVLQAITAAEQALEEWASLPAQVRANYMKKWHQLLLEKAEKIARTLTMEQGKPLAEALGEVKAAAAFVEWYAEEGKRVYGETIPASSSRKRILVLKQPVGITAAITPWNFPASMVTRKISPAIAAGCPVILKPAEQTPFCAVEIIQLAHEAGIPKGVISLLTGPPEVIGDTLLEDPRIRKVTFTGSTAVGKKLMKKSADTVKQVSLELGGHAPYLVFEDADLDKAVKELIGSKIRNCGQICIATNRLYVQESVEKELVQKLKTAFSGIKMGSGFEEDIQMGPLIDEKAYQKVQEHVEDALSKGATIVTGGEGFHRGEHEKAGYYYKPTILVDVTADMNIMKEETFGPVVPIQRFQSEEEALRLANDSHYGLASYVFTESLSRGLRVSEKLEYGIVGLNDGGPATVQAPFGGIKESGLGREGGHFGIESFLEIKYLSIGIE</sequence>
<comment type="similarity">
    <text evidence="1">Belongs to the aldehyde dehydrogenase family.</text>
</comment>